<dbReference type="Proteomes" id="UP000005143">
    <property type="component" value="Unassembled WGS sequence"/>
</dbReference>
<evidence type="ECO:0000256" key="3">
    <source>
        <dbReference type="SAM" id="SignalP"/>
    </source>
</evidence>
<dbReference type="PATRIC" id="fig|1097667.3.peg.1083"/>
<feature type="chain" id="PRO_5003531728" evidence="3">
    <location>
        <begin position="29"/>
        <end position="251"/>
    </location>
</feature>
<keyword evidence="3" id="KW-0732">Signal</keyword>
<dbReference type="SUPFAM" id="SSF50891">
    <property type="entry name" value="Cyclophilin-like"/>
    <property type="match status" value="1"/>
</dbReference>
<accession>H0E2S2</accession>
<dbReference type="InterPro" id="IPR029000">
    <property type="entry name" value="Cyclophilin-like_dom_sf"/>
</dbReference>
<dbReference type="InterPro" id="IPR044666">
    <property type="entry name" value="Cyclophilin_A-like"/>
</dbReference>
<feature type="region of interest" description="Disordered" evidence="2">
    <location>
        <begin position="29"/>
        <end position="88"/>
    </location>
</feature>
<dbReference type="CDD" id="cd00317">
    <property type="entry name" value="cyclophilin"/>
    <property type="match status" value="1"/>
</dbReference>
<gene>
    <name evidence="5" type="ORF">PAI11_10850</name>
</gene>
<evidence type="ECO:0000256" key="1">
    <source>
        <dbReference type="ARBA" id="ARBA00002388"/>
    </source>
</evidence>
<keyword evidence="6" id="KW-1185">Reference proteome</keyword>
<organism evidence="5 6">
    <name type="scientific">Patulibacter medicamentivorans</name>
    <dbReference type="NCBI Taxonomy" id="1097667"/>
    <lineage>
        <taxon>Bacteria</taxon>
        <taxon>Bacillati</taxon>
        <taxon>Actinomycetota</taxon>
        <taxon>Thermoleophilia</taxon>
        <taxon>Solirubrobacterales</taxon>
        <taxon>Patulibacteraceae</taxon>
        <taxon>Patulibacter</taxon>
    </lineage>
</organism>
<keyword evidence="5" id="KW-0413">Isomerase</keyword>
<feature type="compositionally biased region" description="Low complexity" evidence="2">
    <location>
        <begin position="37"/>
        <end position="59"/>
    </location>
</feature>
<dbReference type="OrthoDB" id="5507614at2"/>
<dbReference type="GO" id="GO:0003755">
    <property type="term" value="F:peptidyl-prolyl cis-trans isomerase activity"/>
    <property type="evidence" value="ECO:0007669"/>
    <property type="project" value="UniProtKB-EC"/>
</dbReference>
<dbReference type="Gene3D" id="2.40.100.10">
    <property type="entry name" value="Cyclophilin-like"/>
    <property type="match status" value="1"/>
</dbReference>
<protein>
    <submittedName>
        <fullName evidence="5">Peptidyl-prolyl cis-trans isomerase</fullName>
        <ecNumber evidence="5">5.2.1.8</ecNumber>
    </submittedName>
</protein>
<evidence type="ECO:0000256" key="2">
    <source>
        <dbReference type="SAM" id="MobiDB-lite"/>
    </source>
</evidence>
<evidence type="ECO:0000313" key="6">
    <source>
        <dbReference type="Proteomes" id="UP000005143"/>
    </source>
</evidence>
<dbReference type="EC" id="5.2.1.8" evidence="5"/>
<feature type="domain" description="PPIase cyclophilin-type" evidence="4">
    <location>
        <begin position="102"/>
        <end position="248"/>
    </location>
</feature>
<dbReference type="RefSeq" id="WP_007571793.1">
    <property type="nucleotide sequence ID" value="NZ_AGUD01000051.1"/>
</dbReference>
<feature type="compositionally biased region" description="Basic and acidic residues" evidence="2">
    <location>
        <begin position="75"/>
        <end position="86"/>
    </location>
</feature>
<dbReference type="PANTHER" id="PTHR45625">
    <property type="entry name" value="PEPTIDYL-PROLYL CIS-TRANS ISOMERASE-RELATED"/>
    <property type="match status" value="1"/>
</dbReference>
<name>H0E2S2_9ACTN</name>
<dbReference type="PROSITE" id="PS51257">
    <property type="entry name" value="PROKAR_LIPOPROTEIN"/>
    <property type="match status" value="1"/>
</dbReference>
<dbReference type="PANTHER" id="PTHR45625:SF3">
    <property type="entry name" value="PEPTIDYL-PROLYL CIS-TRANS ISOMERASE B-RELATED"/>
    <property type="match status" value="1"/>
</dbReference>
<feature type="signal peptide" evidence="3">
    <location>
        <begin position="1"/>
        <end position="28"/>
    </location>
</feature>
<sequence length="251" mass="25559">MARRTIVPSTAGRLPLLLAAMALSTGLAACGSDDEGSSSSTTEPATTATTDTTASTGSDVNADTGCKEVSAPKPRTGEPDLPEPRPARLSGTWTVTFVTSCGSFSFRLDTARQPKTAASVASLVRARFYDGLTFHRISPAPPIIQGGDPTGDGSGGPGYSVEETPPKDAAYTRGIVAMAKTGQEPAGTSGSQFFVVTGEDAQLPPDYAIAGKVTKGIDVAERINGLGTADPSGDGAPVQTVVIEKATLKRG</sequence>
<proteinExistence type="predicted"/>
<comment type="caution">
    <text evidence="5">The sequence shown here is derived from an EMBL/GenBank/DDBJ whole genome shotgun (WGS) entry which is preliminary data.</text>
</comment>
<feature type="compositionally biased region" description="Gly residues" evidence="2">
    <location>
        <begin position="148"/>
        <end position="158"/>
    </location>
</feature>
<dbReference type="PROSITE" id="PS50072">
    <property type="entry name" value="CSA_PPIASE_2"/>
    <property type="match status" value="1"/>
</dbReference>
<dbReference type="AlphaFoldDB" id="H0E2S2"/>
<evidence type="ECO:0000259" key="4">
    <source>
        <dbReference type="PROSITE" id="PS50072"/>
    </source>
</evidence>
<reference evidence="5 6" key="1">
    <citation type="journal article" date="2013" name="Biodegradation">
        <title>Quantitative proteomic analysis of ibuprofen-degrading Patulibacter sp. strain I11.</title>
        <authorList>
            <person name="Almeida B."/>
            <person name="Kjeldal H."/>
            <person name="Lolas I."/>
            <person name="Knudsen A.D."/>
            <person name="Carvalho G."/>
            <person name="Nielsen K.L."/>
            <person name="Barreto Crespo M.T."/>
            <person name="Stensballe A."/>
            <person name="Nielsen J.L."/>
        </authorList>
    </citation>
    <scope>NUCLEOTIDE SEQUENCE [LARGE SCALE GENOMIC DNA]</scope>
    <source>
        <strain evidence="5 6">I11</strain>
    </source>
</reference>
<dbReference type="InterPro" id="IPR002130">
    <property type="entry name" value="Cyclophilin-type_PPIase_dom"/>
</dbReference>
<dbReference type="EMBL" id="AGUD01000051">
    <property type="protein sequence ID" value="EHN12000.1"/>
    <property type="molecule type" value="Genomic_DNA"/>
</dbReference>
<comment type="function">
    <text evidence="1">PPIases accelerate the folding of proteins. It catalyzes the cis-trans isomerization of proline imidic peptide bonds in oligopeptides.</text>
</comment>
<dbReference type="Pfam" id="PF00160">
    <property type="entry name" value="Pro_isomerase"/>
    <property type="match status" value="1"/>
</dbReference>
<evidence type="ECO:0000313" key="5">
    <source>
        <dbReference type="EMBL" id="EHN12000.1"/>
    </source>
</evidence>
<feature type="region of interest" description="Disordered" evidence="2">
    <location>
        <begin position="140"/>
        <end position="160"/>
    </location>
</feature>